<dbReference type="Pfam" id="PF07963">
    <property type="entry name" value="N_methyl"/>
    <property type="match status" value="1"/>
</dbReference>
<organism evidence="2 3">
    <name type="scientific">Candidatus Scatousia excrementigallinarum</name>
    <dbReference type="NCBI Taxonomy" id="2840935"/>
    <lineage>
        <taxon>Bacteria</taxon>
        <taxon>Candidatus Scatousia</taxon>
    </lineage>
</organism>
<keyword evidence="1" id="KW-1133">Transmembrane helix</keyword>
<comment type="caution">
    <text evidence="2">The sequence shown here is derived from an EMBL/GenBank/DDBJ whole genome shotgun (WGS) entry which is preliminary data.</text>
</comment>
<reference evidence="2" key="2">
    <citation type="journal article" date="2021" name="PeerJ">
        <title>Extensive microbial diversity within the chicken gut microbiome revealed by metagenomics and culture.</title>
        <authorList>
            <person name="Gilroy R."/>
            <person name="Ravi A."/>
            <person name="Getino M."/>
            <person name="Pursley I."/>
            <person name="Horton D.L."/>
            <person name="Alikhan N.F."/>
            <person name="Baker D."/>
            <person name="Gharbi K."/>
            <person name="Hall N."/>
            <person name="Watson M."/>
            <person name="Adriaenssens E.M."/>
            <person name="Foster-Nyarko E."/>
            <person name="Jarju S."/>
            <person name="Secka A."/>
            <person name="Antonio M."/>
            <person name="Oren A."/>
            <person name="Chaudhuri R.R."/>
            <person name="La Ragione R."/>
            <person name="Hildebrand F."/>
            <person name="Pallen M.J."/>
        </authorList>
    </citation>
    <scope>NUCLEOTIDE SEQUENCE</scope>
    <source>
        <strain evidence="2">6276</strain>
    </source>
</reference>
<evidence type="ECO:0000313" key="3">
    <source>
        <dbReference type="Proteomes" id="UP000823928"/>
    </source>
</evidence>
<dbReference type="EMBL" id="DVIU01000212">
    <property type="protein sequence ID" value="HIS37093.1"/>
    <property type="molecule type" value="Genomic_DNA"/>
</dbReference>
<evidence type="ECO:0000256" key="1">
    <source>
        <dbReference type="SAM" id="Phobius"/>
    </source>
</evidence>
<dbReference type="AlphaFoldDB" id="A0A9D1F044"/>
<keyword evidence="1" id="KW-0472">Membrane</keyword>
<protein>
    <submittedName>
        <fullName evidence="2">Type II secretion system protein</fullName>
    </submittedName>
</protein>
<feature type="transmembrane region" description="Helical" evidence="1">
    <location>
        <begin position="14"/>
        <end position="40"/>
    </location>
</feature>
<reference evidence="2" key="1">
    <citation type="submission" date="2020-10" db="EMBL/GenBank/DDBJ databases">
        <authorList>
            <person name="Gilroy R."/>
        </authorList>
    </citation>
    <scope>NUCLEOTIDE SEQUENCE</scope>
    <source>
        <strain evidence="2">6276</strain>
    </source>
</reference>
<dbReference type="NCBIfam" id="TIGR02532">
    <property type="entry name" value="IV_pilin_GFxxxE"/>
    <property type="match status" value="1"/>
</dbReference>
<evidence type="ECO:0000313" key="2">
    <source>
        <dbReference type="EMBL" id="HIS37093.1"/>
    </source>
</evidence>
<dbReference type="InterPro" id="IPR045584">
    <property type="entry name" value="Pilin-like"/>
</dbReference>
<dbReference type="SUPFAM" id="SSF54523">
    <property type="entry name" value="Pili subunits"/>
    <property type="match status" value="1"/>
</dbReference>
<keyword evidence="1" id="KW-0812">Transmembrane</keyword>
<name>A0A9D1F044_9BACT</name>
<accession>A0A9D1F044</accession>
<proteinExistence type="predicted"/>
<gene>
    <name evidence="2" type="ORF">IAC10_10775</name>
</gene>
<dbReference type="Gene3D" id="3.30.700.10">
    <property type="entry name" value="Glycoprotein, Type 4 Pilin"/>
    <property type="match status" value="1"/>
</dbReference>
<sequence length="253" mass="27953">MLAQGFTRVFYGQYAFTLAEVLITLGIIGIVAAITLPALISKNQDKVLENQYAKAKNILANGYKLMMAKYEIFKVENLPILNDCSAMNEKACMSKEHKKAFNIASDSNGGLSSDILPESYNIQGESEKSPFKWDDVPYLFATADGMIYGVLQDEDVKTFSVVADVNGSKNPNTVRKDLYKFRYSGNGLLADVSSELEQVNKCSIDSLDECKTEEACWALDGVPVSGTDDCPEIYWFNGKCSETGGSRGPWYCR</sequence>
<dbReference type="InterPro" id="IPR012902">
    <property type="entry name" value="N_methyl_site"/>
</dbReference>
<dbReference type="Proteomes" id="UP000823928">
    <property type="component" value="Unassembled WGS sequence"/>
</dbReference>